<comment type="caution">
    <text evidence="1">The sequence shown here is derived from an EMBL/GenBank/DDBJ whole genome shotgun (WGS) entry which is preliminary data.</text>
</comment>
<protein>
    <submittedName>
        <fullName evidence="1">Uncharacterized protein</fullName>
    </submittedName>
</protein>
<name>A0A8T3C889_DENNO</name>
<accession>A0A8T3C889</accession>
<keyword evidence="2" id="KW-1185">Reference proteome</keyword>
<sequence length="89" mass="10191">MSKFIPSYWEVYFSKRSGFSARFMRKQKESVLCRTGFPPFCDVKRGSSLMYLGSSYFKVKKQREGNSIADACAHYALGADFFSGYFSFG</sequence>
<evidence type="ECO:0000313" key="2">
    <source>
        <dbReference type="Proteomes" id="UP000829196"/>
    </source>
</evidence>
<dbReference type="Proteomes" id="UP000829196">
    <property type="component" value="Unassembled WGS sequence"/>
</dbReference>
<dbReference type="EMBL" id="JAGYWB010000002">
    <property type="protein sequence ID" value="KAI0529178.1"/>
    <property type="molecule type" value="Genomic_DNA"/>
</dbReference>
<gene>
    <name evidence="1" type="ORF">KFK09_001725</name>
</gene>
<proteinExistence type="predicted"/>
<organism evidence="1 2">
    <name type="scientific">Dendrobium nobile</name>
    <name type="common">Orchid</name>
    <dbReference type="NCBI Taxonomy" id="94219"/>
    <lineage>
        <taxon>Eukaryota</taxon>
        <taxon>Viridiplantae</taxon>
        <taxon>Streptophyta</taxon>
        <taxon>Embryophyta</taxon>
        <taxon>Tracheophyta</taxon>
        <taxon>Spermatophyta</taxon>
        <taxon>Magnoliopsida</taxon>
        <taxon>Liliopsida</taxon>
        <taxon>Asparagales</taxon>
        <taxon>Orchidaceae</taxon>
        <taxon>Epidendroideae</taxon>
        <taxon>Malaxideae</taxon>
        <taxon>Dendrobiinae</taxon>
        <taxon>Dendrobium</taxon>
    </lineage>
</organism>
<reference evidence="1" key="1">
    <citation type="journal article" date="2022" name="Front. Genet.">
        <title>Chromosome-Scale Assembly of the Dendrobium nobile Genome Provides Insights Into the Molecular Mechanism of the Biosynthesis of the Medicinal Active Ingredient of Dendrobium.</title>
        <authorList>
            <person name="Xu Q."/>
            <person name="Niu S.-C."/>
            <person name="Li K.-L."/>
            <person name="Zheng P.-J."/>
            <person name="Zhang X.-J."/>
            <person name="Jia Y."/>
            <person name="Liu Y."/>
            <person name="Niu Y.-X."/>
            <person name="Yu L.-H."/>
            <person name="Chen D.-F."/>
            <person name="Zhang G.-Q."/>
        </authorList>
    </citation>
    <scope>NUCLEOTIDE SEQUENCE</scope>
    <source>
        <tissue evidence="1">Leaf</tissue>
    </source>
</reference>
<dbReference type="AlphaFoldDB" id="A0A8T3C889"/>
<evidence type="ECO:0000313" key="1">
    <source>
        <dbReference type="EMBL" id="KAI0529178.1"/>
    </source>
</evidence>